<dbReference type="Proteomes" id="UP001178507">
    <property type="component" value="Unassembled WGS sequence"/>
</dbReference>
<dbReference type="Pfam" id="PF03435">
    <property type="entry name" value="Sacchrp_dh_NADP"/>
    <property type="match status" value="1"/>
</dbReference>
<dbReference type="InterPro" id="IPR025311">
    <property type="entry name" value="DUF4166"/>
</dbReference>
<sequence>MATHDRKAGFRFVSARSDTGRLLYEQHGLDPDLLETNIVILDGRSYTKMASFAAAMKSAGGPWALLSVVDFLPKTISNWLYDRIARNRTGSLTDQSSPKRVVILGGYGVFGGKLALALLRDQQFDVVVAGRNRTKAQAFCEVHGGLPVYLDRHDPAFDTSLAKLKPFVVVDASGPFQNYAEDTYSIVMATLAAGSHYLDLSDDANFTSGISELEQEARSVGKTALSGVSSVPALSSVAVEAMRSDFLRLDFIESAILPGNRAPRGLAVMRAILGQTGRPIAICRDGTLTSVPGWSGLERRRIGPRTGGLPPRWTSFIGAPDLQLFPGRYGARTVLFRAGLELSVMHLGLWALSWLTRLRLITSLEPLARSLRKVADWLAPFGSDRGGMEVRVAGLDKDGLPKAANWTLIAEAGDGPSIPAVAATIVCNRLAAGSIATGARSCLAEFSLEEIDEATSHLSVKTFGETDIAPCLFQQAMGDDFAAMPGPVRNLHTVFDRHVWSGTARVSRGQSMFGNLLCRQIGFPPEAGSVPVAVTIERHADKEFWSRNFGGKTFRSVLSLRDDQGKGHVCERFGPLKFDIDLTHDGTRLCFPVARGRFLGCPLPKWILPESEAFEFEENGRFNFDVRISLPGIGMLVRYQGWLEIGTS</sequence>
<keyword evidence="4" id="KW-1185">Reference proteome</keyword>
<dbReference type="Gene3D" id="3.40.50.720">
    <property type="entry name" value="NAD(P)-binding Rossmann-like Domain"/>
    <property type="match status" value="1"/>
</dbReference>
<name>A0AA36HHV0_9DINO</name>
<organism evidence="3 4">
    <name type="scientific">Effrenium voratum</name>
    <dbReference type="NCBI Taxonomy" id="2562239"/>
    <lineage>
        <taxon>Eukaryota</taxon>
        <taxon>Sar</taxon>
        <taxon>Alveolata</taxon>
        <taxon>Dinophyceae</taxon>
        <taxon>Suessiales</taxon>
        <taxon>Symbiodiniaceae</taxon>
        <taxon>Effrenium</taxon>
    </lineage>
</organism>
<evidence type="ECO:0000259" key="2">
    <source>
        <dbReference type="Pfam" id="PF13761"/>
    </source>
</evidence>
<dbReference type="Pfam" id="PF04134">
    <property type="entry name" value="DCC1-like"/>
    <property type="match status" value="1"/>
</dbReference>
<evidence type="ECO:0000259" key="1">
    <source>
        <dbReference type="Pfam" id="PF03435"/>
    </source>
</evidence>
<dbReference type="GO" id="GO:0015035">
    <property type="term" value="F:protein-disulfide reductase activity"/>
    <property type="evidence" value="ECO:0007669"/>
    <property type="project" value="InterPro"/>
</dbReference>
<dbReference type="PANTHER" id="PTHR43796">
    <property type="entry name" value="CARBOXYNORSPERMIDINE SYNTHASE"/>
    <property type="match status" value="1"/>
</dbReference>
<gene>
    <name evidence="3" type="ORF">EVOR1521_LOCUS32</name>
</gene>
<dbReference type="AlphaFoldDB" id="A0AA36HHV0"/>
<feature type="domain" description="Saccharopine dehydrogenase NADP binding" evidence="1">
    <location>
        <begin position="101"/>
        <end position="225"/>
    </location>
</feature>
<dbReference type="InterPro" id="IPR007263">
    <property type="entry name" value="DCC1-like"/>
</dbReference>
<feature type="domain" description="DUF4166" evidence="2">
    <location>
        <begin position="487"/>
        <end position="643"/>
    </location>
</feature>
<proteinExistence type="predicted"/>
<dbReference type="InterPro" id="IPR005097">
    <property type="entry name" value="Sacchrp_dh_NADP-bd"/>
</dbReference>
<dbReference type="SUPFAM" id="SSF51735">
    <property type="entry name" value="NAD(P)-binding Rossmann-fold domains"/>
    <property type="match status" value="1"/>
</dbReference>
<dbReference type="PANTHER" id="PTHR43796:SF2">
    <property type="entry name" value="CARBOXYNORSPERMIDINE SYNTHASE"/>
    <property type="match status" value="1"/>
</dbReference>
<evidence type="ECO:0000313" key="3">
    <source>
        <dbReference type="EMBL" id="CAJ1369387.1"/>
    </source>
</evidence>
<protein>
    <recommendedName>
        <fullName evidence="5">Saccharopine dehydrogenase</fullName>
    </recommendedName>
</protein>
<dbReference type="EMBL" id="CAUJNA010000001">
    <property type="protein sequence ID" value="CAJ1369387.1"/>
    <property type="molecule type" value="Genomic_DNA"/>
</dbReference>
<accession>A0AA36HHV0</accession>
<evidence type="ECO:0000313" key="4">
    <source>
        <dbReference type="Proteomes" id="UP001178507"/>
    </source>
</evidence>
<evidence type="ECO:0008006" key="5">
    <source>
        <dbReference type="Google" id="ProtNLM"/>
    </source>
</evidence>
<reference evidence="3" key="1">
    <citation type="submission" date="2023-08" db="EMBL/GenBank/DDBJ databases">
        <authorList>
            <person name="Chen Y."/>
            <person name="Shah S."/>
            <person name="Dougan E. K."/>
            <person name="Thang M."/>
            <person name="Chan C."/>
        </authorList>
    </citation>
    <scope>NUCLEOTIDE SEQUENCE</scope>
</reference>
<comment type="caution">
    <text evidence="3">The sequence shown here is derived from an EMBL/GenBank/DDBJ whole genome shotgun (WGS) entry which is preliminary data.</text>
</comment>
<dbReference type="Pfam" id="PF13761">
    <property type="entry name" value="DUF4166"/>
    <property type="match status" value="1"/>
</dbReference>
<dbReference type="InterPro" id="IPR036291">
    <property type="entry name" value="NAD(P)-bd_dom_sf"/>
</dbReference>